<dbReference type="PANTHER" id="PTHR33880">
    <property type="entry name" value="EXPRESSED PROTEIN"/>
    <property type="match status" value="1"/>
</dbReference>
<keyword evidence="2" id="KW-0732">Signal</keyword>
<dbReference type="HOGENOM" id="CLU_089458_0_1_1"/>
<reference evidence="3" key="1">
    <citation type="journal article" date="2011" name="Plant Physiol.">
        <title>Comprehensive sequence analysis of 24,783 barley full-length cDNAs derived from 12 clone libraries.</title>
        <authorList>
            <person name="Matsumoto T."/>
            <person name="Tanaka T."/>
            <person name="Sakai H."/>
            <person name="Amano N."/>
            <person name="Kanamori H."/>
            <person name="Kurita K."/>
            <person name="Kikuta A."/>
            <person name="Kamiya K."/>
            <person name="Yamamoto M."/>
            <person name="Ikawa H."/>
            <person name="Fujii N."/>
            <person name="Hori K."/>
            <person name="Itoh T."/>
            <person name="Sato K."/>
        </authorList>
    </citation>
    <scope>NUCLEOTIDE SEQUENCE</scope>
    <source>
        <tissue evidence="3">Shoot</tissue>
    </source>
</reference>
<dbReference type="RefSeq" id="XP_044945982.1">
    <property type="nucleotide sequence ID" value="XM_045090047.1"/>
</dbReference>
<dbReference type="RefSeq" id="XP_044945983.1">
    <property type="nucleotide sequence ID" value="XM_045090048.1"/>
</dbReference>
<dbReference type="Gramene" id="HORVU.MOREX.r2.5HG0444500.1">
    <property type="protein sequence ID" value="HORVU.MOREX.r2.5HG0444500.1"/>
    <property type="gene ID" value="HORVU.MOREX.r2.5HG0444500"/>
</dbReference>
<evidence type="ECO:0000256" key="1">
    <source>
        <dbReference type="SAM" id="MobiDB-lite"/>
    </source>
</evidence>
<accession>F2CR67</accession>
<organism evidence="3">
    <name type="scientific">Hordeum vulgare subsp. vulgare</name>
    <name type="common">Domesticated barley</name>
    <dbReference type="NCBI Taxonomy" id="112509"/>
    <lineage>
        <taxon>Eukaryota</taxon>
        <taxon>Viridiplantae</taxon>
        <taxon>Streptophyta</taxon>
        <taxon>Embryophyta</taxon>
        <taxon>Tracheophyta</taxon>
        <taxon>Spermatophyta</taxon>
        <taxon>Magnoliopsida</taxon>
        <taxon>Liliopsida</taxon>
        <taxon>Poales</taxon>
        <taxon>Poaceae</taxon>
        <taxon>BOP clade</taxon>
        <taxon>Pooideae</taxon>
        <taxon>Triticodae</taxon>
        <taxon>Triticeae</taxon>
        <taxon>Hordeinae</taxon>
        <taxon>Hordeum</taxon>
    </lineage>
</organism>
<gene>
    <name evidence="4" type="primary">LOC123395113</name>
</gene>
<dbReference type="STRING" id="112509.F2CR67"/>
<protein>
    <submittedName>
        <fullName evidence="3">Predicted protein</fullName>
    </submittedName>
</protein>
<feature type="region of interest" description="Disordered" evidence="1">
    <location>
        <begin position="199"/>
        <end position="219"/>
    </location>
</feature>
<reference evidence="5" key="2">
    <citation type="journal article" date="2012" name="Nature">
        <title>A physical, genetic and functional sequence assembly of the barley genome.</title>
        <authorList>
            <consortium name="The International Barley Genome Sequencing Consortium"/>
            <person name="Mayer K.F."/>
            <person name="Waugh R."/>
            <person name="Brown J.W."/>
            <person name="Schulman A."/>
            <person name="Langridge P."/>
            <person name="Platzer M."/>
            <person name="Fincher G.B."/>
            <person name="Muehlbauer G.J."/>
            <person name="Sato K."/>
            <person name="Close T.J."/>
            <person name="Wise R.P."/>
            <person name="Stein N."/>
        </authorList>
    </citation>
    <scope>NUCLEOTIDE SEQUENCE [LARGE SCALE GENOMIC DNA]</scope>
    <source>
        <strain evidence="5">cv. Morex</strain>
    </source>
</reference>
<evidence type="ECO:0000313" key="5">
    <source>
        <dbReference type="Proteomes" id="UP000011116"/>
    </source>
</evidence>
<dbReference type="GeneID" id="123395113"/>
<keyword evidence="5" id="KW-1185">Reference proteome</keyword>
<dbReference type="PaxDb" id="4513-MLOC_61965.1"/>
<reference evidence="4" key="3">
    <citation type="submission" date="2020-10" db="EMBL/GenBank/DDBJ databases">
        <authorList>
            <person name="Scholz U."/>
            <person name="Mascher M."/>
            <person name="Fiebig A."/>
        </authorList>
    </citation>
    <scope>NUCLEOTIDE SEQUENCE [LARGE SCALE GENOMIC DNA]</scope>
    <source>
        <strain evidence="4">cv. Morex</strain>
    </source>
</reference>
<evidence type="ECO:0000313" key="3">
    <source>
        <dbReference type="EMBL" id="BAJ85338.1"/>
    </source>
</evidence>
<feature type="signal peptide" evidence="2">
    <location>
        <begin position="1"/>
        <end position="23"/>
    </location>
</feature>
<dbReference type="EMBL" id="AK354119">
    <property type="protein sequence ID" value="BAJ85338.1"/>
    <property type="molecule type" value="mRNA"/>
</dbReference>
<name>F2CR67_HORVV</name>
<dbReference type="KEGG" id="hvg:123395113"/>
<dbReference type="Proteomes" id="UP000011116">
    <property type="component" value="Chromosome 5H"/>
</dbReference>
<reference evidence="4" key="4">
    <citation type="submission" date="2022-01" db="UniProtKB">
        <authorList>
            <consortium name="EnsemblPlants"/>
        </authorList>
    </citation>
    <scope>IDENTIFICATION</scope>
    <source>
        <strain evidence="4">subsp. vulgare</strain>
    </source>
</reference>
<sequence length="219" mass="24308">MPPFPLLAVLLLLLCHGDPRAAAAGNPPDQPPTPTPTPWPHQFHAKLLMDYKGNLSLADLWYDWPGGRNLHVIRYQLAADAPYYDAEWNNGTSFFYTPARRACRSAAVGVGILRPDWLAPGAAYLGRAQADGFDCHVWAKADFITYYEDAQTRRPVKWVFYTGRTAHVMSFEPGAVLEDAAQWQAPDYCFAAGNDLASEPADGRDDQGFIPRIRMPSEG</sequence>
<dbReference type="eggNOG" id="ENOG502QVTW">
    <property type="taxonomic scope" value="Eukaryota"/>
</dbReference>
<dbReference type="OrthoDB" id="406551at2759"/>
<dbReference type="PANTHER" id="PTHR33880:SF19">
    <property type="entry name" value="EXPRESSED PROTEIN"/>
    <property type="match status" value="1"/>
</dbReference>
<feature type="chain" id="PRO_5015090546" evidence="2">
    <location>
        <begin position="24"/>
        <end position="219"/>
    </location>
</feature>
<dbReference type="InterPro" id="IPR038941">
    <property type="entry name" value="At4g14100-like"/>
</dbReference>
<dbReference type="EnsemblPlants" id="HORVU.MOREX.r3.5HG0534340.1">
    <property type="protein sequence ID" value="HORVU.MOREX.r3.5HG0534340.1"/>
    <property type="gene ID" value="HORVU.MOREX.r3.5HG0534340"/>
</dbReference>
<dbReference type="Gramene" id="HORVU.MOREX.r3.5HG0534340.1">
    <property type="protein sequence ID" value="HORVU.MOREX.r3.5HG0534340.1"/>
    <property type="gene ID" value="HORVU.MOREX.r3.5HG0534340"/>
</dbReference>
<evidence type="ECO:0000313" key="4">
    <source>
        <dbReference type="EnsemblPlants" id="HORVU.MOREX.r3.5HG0534340.1"/>
    </source>
</evidence>
<proteinExistence type="evidence at transcript level"/>
<dbReference type="AlphaFoldDB" id="F2CR67"/>
<evidence type="ECO:0000256" key="2">
    <source>
        <dbReference type="SAM" id="SignalP"/>
    </source>
</evidence>
<dbReference type="OMA" id="YTGRSAH"/>
<dbReference type="ExpressionAtlas" id="F2CR67">
    <property type="expression patterns" value="baseline"/>
</dbReference>